<comment type="caution">
    <text evidence="4">The sequence shown here is derived from an EMBL/GenBank/DDBJ whole genome shotgun (WGS) entry which is preliminary data.</text>
</comment>
<proteinExistence type="predicted"/>
<dbReference type="Gene3D" id="3.40.220.10">
    <property type="entry name" value="Leucine Aminopeptidase, subunit E, domain 1"/>
    <property type="match status" value="1"/>
</dbReference>
<evidence type="ECO:0000313" key="5">
    <source>
        <dbReference type="Proteomes" id="UP001213000"/>
    </source>
</evidence>
<dbReference type="PANTHER" id="PTHR35596:SF1">
    <property type="entry name" value="MICROBIAL-TYPE PARG CATALYTIC DOMAIN-CONTAINING PROTEIN"/>
    <property type="match status" value="1"/>
</dbReference>
<dbReference type="InterPro" id="IPR012664">
    <property type="entry name" value="CHP02452"/>
</dbReference>
<feature type="signal peptide" evidence="2">
    <location>
        <begin position="1"/>
        <end position="20"/>
    </location>
</feature>
<dbReference type="InterPro" id="IPR019261">
    <property type="entry name" value="PARG_cat_microbial"/>
</dbReference>
<dbReference type="NCBIfam" id="TIGR02452">
    <property type="entry name" value="TIGR02452 family protein"/>
    <property type="match status" value="1"/>
</dbReference>
<accession>A0AAD5YVX2</accession>
<name>A0AAD5YVX2_9AGAR</name>
<organism evidence="4 5">
    <name type="scientific">Leucocoprinus birnbaumii</name>
    <dbReference type="NCBI Taxonomy" id="56174"/>
    <lineage>
        <taxon>Eukaryota</taxon>
        <taxon>Fungi</taxon>
        <taxon>Dikarya</taxon>
        <taxon>Basidiomycota</taxon>
        <taxon>Agaricomycotina</taxon>
        <taxon>Agaricomycetes</taxon>
        <taxon>Agaricomycetidae</taxon>
        <taxon>Agaricales</taxon>
        <taxon>Agaricineae</taxon>
        <taxon>Agaricaceae</taxon>
        <taxon>Leucocoprinus</taxon>
    </lineage>
</organism>
<dbReference type="SUPFAM" id="SSF52949">
    <property type="entry name" value="Macro domain-like"/>
    <property type="match status" value="1"/>
</dbReference>
<feature type="region of interest" description="Disordered" evidence="1">
    <location>
        <begin position="150"/>
        <end position="179"/>
    </location>
</feature>
<evidence type="ECO:0000256" key="1">
    <source>
        <dbReference type="SAM" id="MobiDB-lite"/>
    </source>
</evidence>
<keyword evidence="5" id="KW-1185">Reference proteome</keyword>
<sequence length="442" mass="48758">MRLIISAITTFVFFAAYVSADEWASVKHCAMGVPALLDTTAVDPSSRMLVERACLEKDPARFCDDFWYWMLIGCNHVMMPSITASIMIDDRSRSTAKLWRCLVLLSPTSSTQNNGHVAHKSTVWCPISTISLGFGEHCVRKSAKSGQATTSWPSAICSTPQQQSPEMPSTSSNRKGRELIAQDTLDRIKTVIKERAAEGATEHSTFYSEQLPPLQPIAETKAKHPVLILNSDAFTAARRLLDEHGDAKGSVAVLNLASDETRAGGWLHSLSRTQEEALCYSSTLYSTLKPSWFPWPNRGPGSVAGGFSPGVVIFKNDLDNDCVDLPKEQWRIVSVITVAAPRWPKLTAAQEFAKESDLEDLRGKIRLVYRMAAHNKQRYLVLGAMGCGAYGCPPKVVANEMKSILLDEEFSNYFERVVFAVYSKGGNGNFSVFSEVFKGVEI</sequence>
<evidence type="ECO:0000313" key="4">
    <source>
        <dbReference type="EMBL" id="KAJ3567556.1"/>
    </source>
</evidence>
<evidence type="ECO:0000256" key="2">
    <source>
        <dbReference type="SAM" id="SignalP"/>
    </source>
</evidence>
<protein>
    <recommendedName>
        <fullName evidence="3">Microbial-type PARG catalytic domain-containing protein</fullName>
    </recommendedName>
</protein>
<feature type="chain" id="PRO_5041998373" description="Microbial-type PARG catalytic domain-containing protein" evidence="2">
    <location>
        <begin position="21"/>
        <end position="442"/>
    </location>
</feature>
<dbReference type="InterPro" id="IPR043472">
    <property type="entry name" value="Macro_dom-like"/>
</dbReference>
<dbReference type="AlphaFoldDB" id="A0AAD5YVX2"/>
<keyword evidence="2" id="KW-0732">Signal</keyword>
<dbReference type="Pfam" id="PF10021">
    <property type="entry name" value="PARG_cat_microb"/>
    <property type="match status" value="1"/>
</dbReference>
<dbReference type="PANTHER" id="PTHR35596">
    <property type="entry name" value="DUF2263 DOMAIN-CONTAINING PROTEIN"/>
    <property type="match status" value="1"/>
</dbReference>
<dbReference type="Proteomes" id="UP001213000">
    <property type="component" value="Unassembled WGS sequence"/>
</dbReference>
<feature type="domain" description="Microbial-type PARG catalytic" evidence="3">
    <location>
        <begin position="196"/>
        <end position="290"/>
    </location>
</feature>
<reference evidence="4" key="1">
    <citation type="submission" date="2022-07" db="EMBL/GenBank/DDBJ databases">
        <title>Genome Sequence of Leucocoprinus birnbaumii.</title>
        <authorList>
            <person name="Buettner E."/>
        </authorList>
    </citation>
    <scope>NUCLEOTIDE SEQUENCE</scope>
    <source>
        <strain evidence="4">VT141</strain>
    </source>
</reference>
<dbReference type="EMBL" id="JANIEX010000405">
    <property type="protein sequence ID" value="KAJ3567556.1"/>
    <property type="molecule type" value="Genomic_DNA"/>
</dbReference>
<evidence type="ECO:0000259" key="3">
    <source>
        <dbReference type="Pfam" id="PF10021"/>
    </source>
</evidence>
<feature type="compositionally biased region" description="Polar residues" evidence="1">
    <location>
        <begin position="150"/>
        <end position="173"/>
    </location>
</feature>
<gene>
    <name evidence="4" type="ORF">NP233_g6292</name>
</gene>